<dbReference type="AlphaFoldDB" id="A0A2D0TBF6"/>
<feature type="region of interest" description="Disordered" evidence="6">
    <location>
        <begin position="67"/>
        <end position="92"/>
    </location>
</feature>
<dbReference type="PANTHER" id="PTHR17223">
    <property type="entry name" value="PARATHYROID HORMONE-RELATED"/>
    <property type="match status" value="1"/>
</dbReference>
<evidence type="ECO:0000256" key="7">
    <source>
        <dbReference type="SAM" id="SignalP"/>
    </source>
</evidence>
<comment type="similarity">
    <text evidence="2">Belongs to the parathyroid hormone family.</text>
</comment>
<dbReference type="Proteomes" id="UP000221080">
    <property type="component" value="Chromosome 21"/>
</dbReference>
<dbReference type="CTD" id="101886149"/>
<proteinExistence type="inferred from homology"/>
<keyword evidence="7" id="KW-0732">Signal</keyword>
<dbReference type="GO" id="GO:0030282">
    <property type="term" value="P:bone mineralization"/>
    <property type="evidence" value="ECO:0007669"/>
    <property type="project" value="InterPro"/>
</dbReference>
<keyword evidence="5" id="KW-0372">Hormone</keyword>
<sequence>MMRKGQNCRLLFSCMLLIVLTVAHSQENKRRAVTEHQLMHDRGRSIQSLKRLIWLSSAIERLHTAETRSLSSSVSSFSNNNDEDEGNYEDSYSYHPVMGTGVHQRALKLLLRDMYREQPPSGRNQPNILH</sequence>
<dbReference type="GO" id="GO:0005179">
    <property type="term" value="F:hormone activity"/>
    <property type="evidence" value="ECO:0007669"/>
    <property type="project" value="UniProtKB-KW"/>
</dbReference>
<dbReference type="GO" id="GO:0005576">
    <property type="term" value="C:extracellular region"/>
    <property type="evidence" value="ECO:0007669"/>
    <property type="project" value="UniProtKB-SubCell"/>
</dbReference>
<dbReference type="KEGG" id="ipu:108281088"/>
<dbReference type="GeneID" id="108281088"/>
<evidence type="ECO:0000313" key="9">
    <source>
        <dbReference type="RefSeq" id="XP_017352140.1"/>
    </source>
</evidence>
<evidence type="ECO:0000256" key="6">
    <source>
        <dbReference type="SAM" id="MobiDB-lite"/>
    </source>
</evidence>
<evidence type="ECO:0000256" key="4">
    <source>
        <dbReference type="ARBA" id="ARBA00022685"/>
    </source>
</evidence>
<keyword evidence="8" id="KW-1185">Reference proteome</keyword>
<dbReference type="RefSeq" id="XP_017352140.1">
    <property type="nucleotide sequence ID" value="XM_017496651.3"/>
</dbReference>
<organism evidence="8 9">
    <name type="scientific">Ictalurus punctatus</name>
    <name type="common">Channel catfish</name>
    <name type="synonym">Silurus punctatus</name>
    <dbReference type="NCBI Taxonomy" id="7998"/>
    <lineage>
        <taxon>Eukaryota</taxon>
        <taxon>Metazoa</taxon>
        <taxon>Chordata</taxon>
        <taxon>Craniata</taxon>
        <taxon>Vertebrata</taxon>
        <taxon>Euteleostomi</taxon>
        <taxon>Actinopterygii</taxon>
        <taxon>Neopterygii</taxon>
        <taxon>Teleostei</taxon>
        <taxon>Ostariophysi</taxon>
        <taxon>Siluriformes</taxon>
        <taxon>Ictaluridae</taxon>
        <taxon>Ictalurus</taxon>
    </lineage>
</organism>
<feature type="signal peptide" evidence="7">
    <location>
        <begin position="1"/>
        <end position="25"/>
    </location>
</feature>
<protein>
    <submittedName>
        <fullName evidence="9">Parathyroid hormone 4</fullName>
    </submittedName>
</protein>
<evidence type="ECO:0000313" key="8">
    <source>
        <dbReference type="Proteomes" id="UP000221080"/>
    </source>
</evidence>
<dbReference type="Pfam" id="PF01279">
    <property type="entry name" value="Parathyroid"/>
    <property type="match status" value="1"/>
</dbReference>
<comment type="subcellular location">
    <subcellularLocation>
        <location evidence="1">Secreted</location>
    </subcellularLocation>
</comment>
<keyword evidence="4" id="KW-0165">Cleavage on pair of basic residues</keyword>
<reference evidence="8" key="1">
    <citation type="journal article" date="2016" name="Nat. Commun.">
        <title>The channel catfish genome sequence provides insights into the evolution of scale formation in teleosts.</title>
        <authorList>
            <person name="Liu Z."/>
            <person name="Liu S."/>
            <person name="Yao J."/>
            <person name="Bao L."/>
            <person name="Zhang J."/>
            <person name="Li Y."/>
            <person name="Jiang C."/>
            <person name="Sun L."/>
            <person name="Wang R."/>
            <person name="Zhang Y."/>
            <person name="Zhou T."/>
            <person name="Zeng Q."/>
            <person name="Fu Q."/>
            <person name="Gao S."/>
            <person name="Li N."/>
            <person name="Koren S."/>
            <person name="Jiang Y."/>
            <person name="Zimin A."/>
            <person name="Xu P."/>
            <person name="Phillippy A.M."/>
            <person name="Geng X."/>
            <person name="Song L."/>
            <person name="Sun F."/>
            <person name="Li C."/>
            <person name="Wang X."/>
            <person name="Chen A."/>
            <person name="Jin Y."/>
            <person name="Yuan Z."/>
            <person name="Yang Y."/>
            <person name="Tan S."/>
            <person name="Peatman E."/>
            <person name="Lu J."/>
            <person name="Qin Z."/>
            <person name="Dunham R."/>
            <person name="Li Z."/>
            <person name="Sonstegard T."/>
            <person name="Feng J."/>
            <person name="Danzmann R.G."/>
            <person name="Schroeder S."/>
            <person name="Scheffler B."/>
            <person name="Duke M.V."/>
            <person name="Ballard L."/>
            <person name="Kucuktas H."/>
            <person name="Kaltenboeck L."/>
            <person name="Liu H."/>
            <person name="Armbruster J."/>
            <person name="Xie Y."/>
            <person name="Kirby M.L."/>
            <person name="Tian Y."/>
            <person name="Flanagan M.E."/>
            <person name="Mu W."/>
            <person name="Waldbieser G.C."/>
        </authorList>
    </citation>
    <scope>NUCLEOTIDE SEQUENCE [LARGE SCALE GENOMIC DNA]</scope>
    <source>
        <strain evidence="8">SDA103</strain>
    </source>
</reference>
<evidence type="ECO:0000256" key="5">
    <source>
        <dbReference type="ARBA" id="ARBA00022702"/>
    </source>
</evidence>
<evidence type="ECO:0000256" key="2">
    <source>
        <dbReference type="ARBA" id="ARBA00006307"/>
    </source>
</evidence>
<reference evidence="9" key="2">
    <citation type="submission" date="2025-08" db="UniProtKB">
        <authorList>
            <consortium name="RefSeq"/>
        </authorList>
    </citation>
    <scope>IDENTIFICATION</scope>
    <source>
        <tissue evidence="9">Blood</tissue>
    </source>
</reference>
<accession>A0A2D0TBF6</accession>
<dbReference type="InterPro" id="IPR001415">
    <property type="entry name" value="PTH/PTH-rel"/>
</dbReference>
<dbReference type="PANTHER" id="PTHR17223:SF0">
    <property type="entry name" value="PARATHYROID HORMONE-RELATED PROTEIN"/>
    <property type="match status" value="1"/>
</dbReference>
<feature type="chain" id="PRO_5013510514" evidence="7">
    <location>
        <begin position="26"/>
        <end position="130"/>
    </location>
</feature>
<feature type="compositionally biased region" description="Low complexity" evidence="6">
    <location>
        <begin position="69"/>
        <end position="80"/>
    </location>
</feature>
<dbReference type="InterPro" id="IPR003626">
    <property type="entry name" value="PTH-rel"/>
</dbReference>
<gene>
    <name evidence="9" type="primary">pth4</name>
</gene>
<keyword evidence="3" id="KW-0964">Secreted</keyword>
<name>A0A2D0TBF6_ICTPU</name>
<dbReference type="SMART" id="SM00087">
    <property type="entry name" value="PTH"/>
    <property type="match status" value="1"/>
</dbReference>
<evidence type="ECO:0000256" key="3">
    <source>
        <dbReference type="ARBA" id="ARBA00022525"/>
    </source>
</evidence>
<evidence type="ECO:0000256" key="1">
    <source>
        <dbReference type="ARBA" id="ARBA00004613"/>
    </source>
</evidence>
<dbReference type="OrthoDB" id="8553405at2759"/>